<dbReference type="KEGG" id="kne:92177528"/>
<sequence>MTTEYKFKSWAGVDARALQGQDQSRIAIPIHLSPPQPPTHLKSHPPTQIVVNIQYCADSRSKSGFAKYWRGPYRSAIQIPEALDPAVAVPMLCGGVTVFSPLERVRAGTKAETVDAIGIGGLGHFAILFARALGTEVTAISSHYIASVDDVSESDKGHERPLDLIFCTLNPSELVVTNYFPLLRSNDTLVLVGIIPTPLQVPLIPLFTGQIALAGSVAGSPDDIRKMLDFAADKKIKAWINKRDMNDINRALPAFRSEGSRYRYVLVNKEQRGQL</sequence>
<dbReference type="Proteomes" id="UP001388673">
    <property type="component" value="Unassembled WGS sequence"/>
</dbReference>
<evidence type="ECO:0000256" key="1">
    <source>
        <dbReference type="ARBA" id="ARBA00001947"/>
    </source>
</evidence>
<keyword evidence="3" id="KW-0862">Zinc</keyword>
<comment type="caution">
    <text evidence="5">The sequence shown here is derived from an EMBL/GenBank/DDBJ whole genome shotgun (WGS) entry which is preliminary data.</text>
</comment>
<evidence type="ECO:0000313" key="5">
    <source>
        <dbReference type="EMBL" id="KAK8869700.1"/>
    </source>
</evidence>
<keyword evidence="2" id="KW-0479">Metal-binding</keyword>
<evidence type="ECO:0008006" key="7">
    <source>
        <dbReference type="Google" id="ProtNLM"/>
    </source>
</evidence>
<dbReference type="GO" id="GO:0046872">
    <property type="term" value="F:metal ion binding"/>
    <property type="evidence" value="ECO:0007669"/>
    <property type="project" value="UniProtKB-KW"/>
</dbReference>
<keyword evidence="6" id="KW-1185">Reference proteome</keyword>
<gene>
    <name evidence="5" type="ORF">IAR55_000268</name>
</gene>
<comment type="cofactor">
    <cofactor evidence="1">
        <name>Zn(2+)</name>
        <dbReference type="ChEBI" id="CHEBI:29105"/>
    </cofactor>
</comment>
<dbReference type="AlphaFoldDB" id="A0AAW0Z6R2"/>
<dbReference type="Gene3D" id="3.90.180.10">
    <property type="entry name" value="Medium-chain alcohol dehydrogenases, catalytic domain"/>
    <property type="match status" value="1"/>
</dbReference>
<dbReference type="RefSeq" id="XP_066805946.1">
    <property type="nucleotide sequence ID" value="XM_066943404.1"/>
</dbReference>
<dbReference type="PANTHER" id="PTHR42683">
    <property type="entry name" value="ALDEHYDE REDUCTASE"/>
    <property type="match status" value="1"/>
</dbReference>
<evidence type="ECO:0000256" key="2">
    <source>
        <dbReference type="ARBA" id="ARBA00022723"/>
    </source>
</evidence>
<protein>
    <recommendedName>
        <fullName evidence="7">Alcohol dehydrogenase-like C-terminal domain-containing protein</fullName>
    </recommendedName>
</protein>
<dbReference type="FunFam" id="3.40.50.720:FF:000022">
    <property type="entry name" value="Cinnamyl alcohol dehydrogenase"/>
    <property type="match status" value="1"/>
</dbReference>
<evidence type="ECO:0000313" key="6">
    <source>
        <dbReference type="Proteomes" id="UP001388673"/>
    </source>
</evidence>
<evidence type="ECO:0000256" key="3">
    <source>
        <dbReference type="ARBA" id="ARBA00022833"/>
    </source>
</evidence>
<keyword evidence="4" id="KW-0560">Oxidoreductase</keyword>
<name>A0AAW0Z6R2_9TREE</name>
<proteinExistence type="predicted"/>
<dbReference type="SUPFAM" id="SSF51735">
    <property type="entry name" value="NAD(P)-binding Rossmann-fold domains"/>
    <property type="match status" value="1"/>
</dbReference>
<dbReference type="GO" id="GO:0016616">
    <property type="term" value="F:oxidoreductase activity, acting on the CH-OH group of donors, NAD or NADP as acceptor"/>
    <property type="evidence" value="ECO:0007669"/>
    <property type="project" value="InterPro"/>
</dbReference>
<dbReference type="InterPro" id="IPR036291">
    <property type="entry name" value="NAD(P)-bd_dom_sf"/>
</dbReference>
<dbReference type="EMBL" id="JBCAWK010000001">
    <property type="protein sequence ID" value="KAK8869700.1"/>
    <property type="molecule type" value="Genomic_DNA"/>
</dbReference>
<evidence type="ECO:0000256" key="4">
    <source>
        <dbReference type="ARBA" id="ARBA00023002"/>
    </source>
</evidence>
<dbReference type="Gene3D" id="3.40.50.720">
    <property type="entry name" value="NAD(P)-binding Rossmann-like Domain"/>
    <property type="match status" value="1"/>
</dbReference>
<organism evidence="5 6">
    <name type="scientific">Kwoniella newhampshirensis</name>
    <dbReference type="NCBI Taxonomy" id="1651941"/>
    <lineage>
        <taxon>Eukaryota</taxon>
        <taxon>Fungi</taxon>
        <taxon>Dikarya</taxon>
        <taxon>Basidiomycota</taxon>
        <taxon>Agaricomycotina</taxon>
        <taxon>Tremellomycetes</taxon>
        <taxon>Tremellales</taxon>
        <taxon>Cryptococcaceae</taxon>
        <taxon>Kwoniella</taxon>
    </lineage>
</organism>
<reference evidence="5 6" key="1">
    <citation type="journal article" date="2024" name="bioRxiv">
        <title>Comparative genomics of Cryptococcus and Kwoniella reveals pathogenesis evolution and contrasting karyotype dynamics via intercentromeric recombination or chromosome fusion.</title>
        <authorList>
            <person name="Coelho M.A."/>
            <person name="David-Palma M."/>
            <person name="Shea T."/>
            <person name="Bowers K."/>
            <person name="McGinley-Smith S."/>
            <person name="Mohammad A.W."/>
            <person name="Gnirke A."/>
            <person name="Yurkov A.M."/>
            <person name="Nowrousian M."/>
            <person name="Sun S."/>
            <person name="Cuomo C.A."/>
            <person name="Heitman J."/>
        </authorList>
    </citation>
    <scope>NUCLEOTIDE SEQUENCE [LARGE SCALE GENOMIC DNA]</scope>
    <source>
        <strain evidence="5 6">CBS 13917</strain>
    </source>
</reference>
<dbReference type="InterPro" id="IPR047109">
    <property type="entry name" value="CAD-like"/>
</dbReference>
<accession>A0AAW0Z6R2</accession>
<dbReference type="GeneID" id="92177528"/>